<dbReference type="InterPro" id="IPR008316">
    <property type="entry name" value="UCP029876"/>
</dbReference>
<gene>
    <name evidence="1" type="ORF">H8692_04190</name>
</gene>
<dbReference type="Proteomes" id="UP000610862">
    <property type="component" value="Unassembled WGS sequence"/>
</dbReference>
<comment type="caution">
    <text evidence="1">The sequence shown here is derived from an EMBL/GenBank/DDBJ whole genome shotgun (WGS) entry which is preliminary data.</text>
</comment>
<proteinExistence type="predicted"/>
<accession>A0A926E9A6</accession>
<dbReference type="Gene3D" id="1.10.1900.10">
    <property type="entry name" value="c-terminal domain of poly(a) binding protein"/>
    <property type="match status" value="1"/>
</dbReference>
<dbReference type="EMBL" id="JACRTA010000001">
    <property type="protein sequence ID" value="MBC8567966.1"/>
    <property type="molecule type" value="Genomic_DNA"/>
</dbReference>
<dbReference type="AlphaFoldDB" id="A0A926E9A6"/>
<keyword evidence="2" id="KW-1185">Reference proteome</keyword>
<dbReference type="PIRSF" id="PIRSF029876">
    <property type="entry name" value="UCP029876"/>
    <property type="match status" value="1"/>
</dbReference>
<evidence type="ECO:0000313" key="1">
    <source>
        <dbReference type="EMBL" id="MBC8567966.1"/>
    </source>
</evidence>
<reference evidence="1" key="1">
    <citation type="submission" date="2020-08" db="EMBL/GenBank/DDBJ databases">
        <title>Genome public.</title>
        <authorList>
            <person name="Liu C."/>
            <person name="Sun Q."/>
        </authorList>
    </citation>
    <scope>NUCLEOTIDE SEQUENCE</scope>
    <source>
        <strain evidence="1">NSJ-24</strain>
    </source>
</reference>
<evidence type="ECO:0000313" key="2">
    <source>
        <dbReference type="Proteomes" id="UP000610862"/>
    </source>
</evidence>
<dbReference type="Pfam" id="PF06304">
    <property type="entry name" value="DUF1048"/>
    <property type="match status" value="1"/>
</dbReference>
<sequence length="120" mass="14218">MINIFRKMIGEKKEWKQMKRRAKALPEEYSFVYHKIQKYMWSFAADSTSSMDMMSIFASLLDLFEESAERGKKILEITGSDVASFCDELLNNSKTYMEVQRDKFNLDIHKKITEKQKERG</sequence>
<dbReference type="RefSeq" id="WP_177269367.1">
    <property type="nucleotide sequence ID" value="NZ_JACRTA010000001.1"/>
</dbReference>
<protein>
    <submittedName>
        <fullName evidence="1">DUF1048 domain-containing protein</fullName>
    </submittedName>
</protein>
<dbReference type="SUPFAM" id="SSF158560">
    <property type="entry name" value="BH3980-like"/>
    <property type="match status" value="1"/>
</dbReference>
<name>A0A926E9A6_9FIRM</name>
<organism evidence="1 2">
    <name type="scientific">Lentihominibacter hominis</name>
    <dbReference type="NCBI Taxonomy" id="2763645"/>
    <lineage>
        <taxon>Bacteria</taxon>
        <taxon>Bacillati</taxon>
        <taxon>Bacillota</taxon>
        <taxon>Clostridia</taxon>
        <taxon>Peptostreptococcales</taxon>
        <taxon>Anaerovoracaceae</taxon>
        <taxon>Lentihominibacter</taxon>
    </lineage>
</organism>